<dbReference type="InterPro" id="IPR001781">
    <property type="entry name" value="Znf_LIM"/>
</dbReference>
<evidence type="ECO:0000313" key="15">
    <source>
        <dbReference type="Ensembl" id="ENSBMSP00010009178.1"/>
    </source>
</evidence>
<feature type="domain" description="LIM zinc-binding" evidence="14">
    <location>
        <begin position="197"/>
        <end position="256"/>
    </location>
</feature>
<feature type="compositionally biased region" description="Basic and acidic residues" evidence="13">
    <location>
        <begin position="40"/>
        <end position="51"/>
    </location>
</feature>
<accession>A0A8C0CS97</accession>
<dbReference type="SMART" id="SM00132">
    <property type="entry name" value="LIM"/>
    <property type="match status" value="4"/>
</dbReference>
<proteinExistence type="predicted"/>
<reference evidence="15" key="1">
    <citation type="submission" date="2023-09" db="UniProtKB">
        <authorList>
            <consortium name="Ensembl"/>
        </authorList>
    </citation>
    <scope>IDENTIFICATION</scope>
</reference>
<feature type="domain" description="LIM zinc-binding" evidence="14">
    <location>
        <begin position="257"/>
        <end position="316"/>
    </location>
</feature>
<dbReference type="GO" id="GO:0045216">
    <property type="term" value="P:cell-cell junction organization"/>
    <property type="evidence" value="ECO:0007669"/>
    <property type="project" value="TreeGrafter"/>
</dbReference>
<evidence type="ECO:0000256" key="3">
    <source>
        <dbReference type="ARBA" id="ARBA00022475"/>
    </source>
</evidence>
<evidence type="ECO:0000256" key="11">
    <source>
        <dbReference type="ARBA" id="ARBA00077237"/>
    </source>
</evidence>
<dbReference type="GO" id="GO:0005737">
    <property type="term" value="C:cytoplasm"/>
    <property type="evidence" value="ECO:0007669"/>
    <property type="project" value="TreeGrafter"/>
</dbReference>
<dbReference type="CDD" id="cd09334">
    <property type="entry name" value="LIM4_PINCH"/>
    <property type="match status" value="1"/>
</dbReference>
<evidence type="ECO:0000256" key="1">
    <source>
        <dbReference type="ARBA" id="ARBA00004246"/>
    </source>
</evidence>
<dbReference type="FunFam" id="2.10.110.10:FF:000019">
    <property type="entry name" value="Lim and senescent cell antigen-like-containing"/>
    <property type="match status" value="1"/>
</dbReference>
<dbReference type="PANTHER" id="PTHR24210">
    <property type="entry name" value="LIM DOMAIN-CONTAINING PROTEIN"/>
    <property type="match status" value="1"/>
</dbReference>
<name>A0A8C0CS97_BALMU</name>
<dbReference type="GO" id="GO:0005925">
    <property type="term" value="C:focal adhesion"/>
    <property type="evidence" value="ECO:0007669"/>
    <property type="project" value="UniProtKB-SubCell"/>
</dbReference>
<dbReference type="GO" id="GO:2001046">
    <property type="term" value="P:positive regulation of integrin-mediated signaling pathway"/>
    <property type="evidence" value="ECO:0007669"/>
    <property type="project" value="TreeGrafter"/>
</dbReference>
<evidence type="ECO:0000256" key="5">
    <source>
        <dbReference type="ARBA" id="ARBA00022737"/>
    </source>
</evidence>
<keyword evidence="5" id="KW-0677">Repeat</keyword>
<dbReference type="Gene3D" id="2.10.110.10">
    <property type="entry name" value="Cysteine Rich Protein"/>
    <property type="match status" value="4"/>
</dbReference>
<sequence length="342" mass="37765">MTGSSKGGSTANMTSRCCSLRAAGPAVRAAQASAPPGGRVGREPCLSEHRPRAPAGTALPALGGGRGGEGHQASRNLSPPGEFIIGRVIKAMNNNWHPGCFRCELCDVELADLGFVKNAGRHLCRPCHNREKAKDLGKYICQRCHLVIDEQPLMFRNDAHHPDHFSCTHCGKELTAEARELKGELYCLPCHDKMGVPICGACRRPIEGRVVNALGKQWHVEHFVCAKCEKPFLGHRHYEKKGLAYCETHYNQLFGDVCYTCSHVIEGDVVSALNKAWCVHCFSCSTCNSRLTLKNKFVEFDMKPVCKRCYEKFPLELKKRLKKLSELAARRAQPKSAGLQPA</sequence>
<keyword evidence="4 12" id="KW-0479">Metal-binding</keyword>
<dbReference type="PROSITE" id="PS50023">
    <property type="entry name" value="LIM_DOMAIN_2"/>
    <property type="match status" value="3"/>
</dbReference>
<dbReference type="InterPro" id="IPR017351">
    <property type="entry name" value="PINCH-1-4-like"/>
</dbReference>
<dbReference type="AlphaFoldDB" id="A0A8C0CS97"/>
<dbReference type="FunFam" id="2.10.110.10:FF:000017">
    <property type="entry name" value="Lim and senescent cell antigen-like-containing"/>
    <property type="match status" value="1"/>
</dbReference>
<comment type="subcellular location">
    <subcellularLocation>
        <location evidence="1">Cell junction</location>
        <location evidence="1">Focal adhesion</location>
    </subcellularLocation>
    <subcellularLocation>
        <location evidence="2">Cell membrane</location>
        <topology evidence="2">Peripheral membrane protein</topology>
        <orientation evidence="2">Cytoplasmic side</orientation>
    </subcellularLocation>
</comment>
<dbReference type="PANTHER" id="PTHR24210:SF10">
    <property type="entry name" value="LIM AND SENESCENT CELL ANTIGEN-LIKE-CONTAINING DOMAIN PROTEIN 2"/>
    <property type="match status" value="1"/>
</dbReference>
<dbReference type="Ensembl" id="ENSBMST00010010230.1">
    <property type="protein sequence ID" value="ENSBMSP00010009178.1"/>
    <property type="gene ID" value="ENSBMSG00010006734.1"/>
</dbReference>
<dbReference type="FunFam" id="2.10.110.10:FF:000029">
    <property type="entry name" value="LIM and senescent cell antigen-like-containing domain protein"/>
    <property type="match status" value="1"/>
</dbReference>
<evidence type="ECO:0000256" key="10">
    <source>
        <dbReference type="ARBA" id="ARBA00074076"/>
    </source>
</evidence>
<protein>
    <recommendedName>
        <fullName evidence="10">LIM and senescent cell antigen-like-containing domain protein 2</fullName>
    </recommendedName>
    <alternativeName>
        <fullName evidence="11">Particularly interesting new Cys-His protein 2</fullName>
    </alternativeName>
</protein>
<dbReference type="CDD" id="cd09333">
    <property type="entry name" value="LIM3_PINCH"/>
    <property type="match status" value="1"/>
</dbReference>
<evidence type="ECO:0000259" key="14">
    <source>
        <dbReference type="PROSITE" id="PS50023"/>
    </source>
</evidence>
<dbReference type="Pfam" id="PF00412">
    <property type="entry name" value="LIM"/>
    <property type="match status" value="4"/>
</dbReference>
<evidence type="ECO:0000256" key="13">
    <source>
        <dbReference type="SAM" id="MobiDB-lite"/>
    </source>
</evidence>
<evidence type="ECO:0000256" key="9">
    <source>
        <dbReference type="ARBA" id="ARBA00023136"/>
    </source>
</evidence>
<dbReference type="GO" id="GO:0046872">
    <property type="term" value="F:metal ion binding"/>
    <property type="evidence" value="ECO:0007669"/>
    <property type="project" value="UniProtKB-KW"/>
</dbReference>
<feature type="region of interest" description="Disordered" evidence="13">
    <location>
        <begin position="28"/>
        <end position="78"/>
    </location>
</feature>
<dbReference type="GO" id="GO:0005911">
    <property type="term" value="C:cell-cell junction"/>
    <property type="evidence" value="ECO:0007669"/>
    <property type="project" value="TreeGrafter"/>
</dbReference>
<evidence type="ECO:0000256" key="7">
    <source>
        <dbReference type="ARBA" id="ARBA00022949"/>
    </source>
</evidence>
<evidence type="ECO:0000256" key="8">
    <source>
        <dbReference type="ARBA" id="ARBA00023038"/>
    </source>
</evidence>
<evidence type="ECO:0000256" key="4">
    <source>
        <dbReference type="ARBA" id="ARBA00022723"/>
    </source>
</evidence>
<dbReference type="CDD" id="cd09332">
    <property type="entry name" value="LIM2_PINCH"/>
    <property type="match status" value="1"/>
</dbReference>
<evidence type="ECO:0000256" key="2">
    <source>
        <dbReference type="ARBA" id="ARBA00004413"/>
    </source>
</evidence>
<dbReference type="GO" id="GO:1900026">
    <property type="term" value="P:positive regulation of substrate adhesion-dependent cell spreading"/>
    <property type="evidence" value="ECO:0007669"/>
    <property type="project" value="TreeGrafter"/>
</dbReference>
<keyword evidence="7" id="KW-0965">Cell junction</keyword>
<keyword evidence="9" id="KW-0472">Membrane</keyword>
<feature type="domain" description="LIM zinc-binding" evidence="14">
    <location>
        <begin position="75"/>
        <end position="134"/>
    </location>
</feature>
<dbReference type="CDD" id="cd09335">
    <property type="entry name" value="LIM5_PINCH"/>
    <property type="match status" value="1"/>
</dbReference>
<dbReference type="GO" id="GO:0098609">
    <property type="term" value="P:cell-cell adhesion"/>
    <property type="evidence" value="ECO:0007669"/>
    <property type="project" value="TreeGrafter"/>
</dbReference>
<dbReference type="SUPFAM" id="SSF57716">
    <property type="entry name" value="Glucocorticoid receptor-like (DNA-binding domain)"/>
    <property type="match status" value="5"/>
</dbReference>
<dbReference type="GeneTree" id="ENSGT00940000153518"/>
<dbReference type="FunFam" id="2.10.110.10:FF:000011">
    <property type="entry name" value="Lim and senescent cell antigen-like-containing"/>
    <property type="match status" value="1"/>
</dbReference>
<keyword evidence="8 12" id="KW-0440">LIM domain</keyword>
<dbReference type="GO" id="GO:0005886">
    <property type="term" value="C:plasma membrane"/>
    <property type="evidence" value="ECO:0007669"/>
    <property type="project" value="UniProtKB-SubCell"/>
</dbReference>
<gene>
    <name evidence="15" type="primary">LIMS2</name>
</gene>
<evidence type="ECO:0000256" key="12">
    <source>
        <dbReference type="PROSITE-ProRule" id="PRU00125"/>
    </source>
</evidence>
<evidence type="ECO:0000256" key="6">
    <source>
        <dbReference type="ARBA" id="ARBA00022833"/>
    </source>
</evidence>
<keyword evidence="6 12" id="KW-0862">Zinc</keyword>
<organism evidence="15">
    <name type="scientific">Balaenoptera musculus</name>
    <name type="common">Blue whale</name>
    <dbReference type="NCBI Taxonomy" id="9771"/>
    <lineage>
        <taxon>Eukaryota</taxon>
        <taxon>Metazoa</taxon>
        <taxon>Chordata</taxon>
        <taxon>Craniata</taxon>
        <taxon>Vertebrata</taxon>
        <taxon>Euteleostomi</taxon>
        <taxon>Mammalia</taxon>
        <taxon>Eutheria</taxon>
        <taxon>Laurasiatheria</taxon>
        <taxon>Artiodactyla</taxon>
        <taxon>Whippomorpha</taxon>
        <taxon>Cetacea</taxon>
        <taxon>Mysticeti</taxon>
        <taxon>Balaenopteridae</taxon>
        <taxon>Balaenoptera</taxon>
    </lineage>
</organism>
<keyword evidence="3" id="KW-1003">Cell membrane</keyword>